<gene>
    <name evidence="1" type="ordered locus">BATR1942_07845</name>
</gene>
<evidence type="ECO:0000313" key="1">
    <source>
        <dbReference type="EMBL" id="ADP32508.1"/>
    </source>
</evidence>
<organism evidence="1 2">
    <name type="scientific">Bacillus atrophaeus (strain 1942)</name>
    <dbReference type="NCBI Taxonomy" id="720555"/>
    <lineage>
        <taxon>Bacteria</taxon>
        <taxon>Bacillati</taxon>
        <taxon>Bacillota</taxon>
        <taxon>Bacilli</taxon>
        <taxon>Bacillales</taxon>
        <taxon>Bacillaceae</taxon>
        <taxon>Bacillus</taxon>
    </lineage>
</organism>
<evidence type="ECO:0000313" key="2">
    <source>
        <dbReference type="Proteomes" id="UP000006867"/>
    </source>
</evidence>
<sequence>MRKTYMISHVIEFLETLVHDNSATQNEKELYEDYKLFGTINKDSGTYKLLVYKYLKSNY</sequence>
<accession>A0ABN3ZCI8</accession>
<name>A0ABN3ZCI8_BACA1</name>
<dbReference type="RefSeq" id="WP_003325896.1">
    <property type="nucleotide sequence ID" value="NC_014639.1"/>
</dbReference>
<dbReference type="Proteomes" id="UP000006867">
    <property type="component" value="Chromosome"/>
</dbReference>
<protein>
    <submittedName>
        <fullName evidence="1">Uncharacterized protein</fullName>
    </submittedName>
</protein>
<proteinExistence type="predicted"/>
<dbReference type="EMBL" id="CP002207">
    <property type="protein sequence ID" value="ADP32508.1"/>
    <property type="molecule type" value="Genomic_DNA"/>
</dbReference>
<reference evidence="1 2" key="1">
    <citation type="journal article" date="2011" name="Front. Microbiol.">
        <title>Genomic signatures of strain selection and enhancement in Bacillus atrophaeus var. globigii, a historical biowarfare simulant.</title>
        <authorList>
            <person name="Gibbons H.S."/>
            <person name="Broomall S.M."/>
            <person name="McNew L.A."/>
            <person name="Daligault H."/>
            <person name="Chapman C."/>
            <person name="Bruce D."/>
            <person name="Karavis M."/>
            <person name="Krepps M."/>
            <person name="McGregor P.A."/>
            <person name="Hong C."/>
            <person name="Park K.H."/>
            <person name="Akmal A."/>
            <person name="Feldman A."/>
            <person name="Lin J.S."/>
            <person name="Chang W.E."/>
            <person name="Higgs B.W."/>
            <person name="Demirev P."/>
            <person name="Lindquist J."/>
            <person name="Liem A."/>
            <person name="Fochler E."/>
            <person name="Read T.D."/>
            <person name="Tapia R."/>
            <person name="Johnson S."/>
            <person name="Bishop-Lilly K.A."/>
            <person name="Detter C."/>
            <person name="Han C."/>
            <person name="Sozhamannan S."/>
            <person name="Rosenzweig C.N."/>
            <person name="Skowronski E.W."/>
        </authorList>
    </citation>
    <scope>NUCLEOTIDE SEQUENCE [LARGE SCALE GENOMIC DNA]</scope>
    <source>
        <strain evidence="1 2">1942</strain>
    </source>
</reference>
<keyword evidence="2" id="KW-1185">Reference proteome</keyword>